<dbReference type="InterPro" id="IPR050517">
    <property type="entry name" value="DDR_Repair_Kinase"/>
</dbReference>
<evidence type="ECO:0000256" key="5">
    <source>
        <dbReference type="ARBA" id="ARBA00022840"/>
    </source>
</evidence>
<evidence type="ECO:0000313" key="13">
    <source>
        <dbReference type="Proteomes" id="UP000481153"/>
    </source>
</evidence>
<dbReference type="InterPro" id="IPR003152">
    <property type="entry name" value="FATC_dom"/>
</dbReference>
<dbReference type="SUPFAM" id="SSF56112">
    <property type="entry name" value="Protein kinase-like (PK-like)"/>
    <property type="match status" value="1"/>
</dbReference>
<dbReference type="SMART" id="SM00146">
    <property type="entry name" value="PI3Kc"/>
    <property type="match status" value="1"/>
</dbReference>
<keyword evidence="6" id="KW-0866">Nonsense-mediated mRNA decay</keyword>
<feature type="compositionally biased region" description="Acidic residues" evidence="8">
    <location>
        <begin position="2780"/>
        <end position="2798"/>
    </location>
</feature>
<evidence type="ECO:0000313" key="12">
    <source>
        <dbReference type="EMBL" id="KAF0737962.1"/>
    </source>
</evidence>
<accession>A0A6G0XCX5</accession>
<dbReference type="PROSITE" id="PS51189">
    <property type="entry name" value="FAT"/>
    <property type="match status" value="1"/>
</dbReference>
<dbReference type="EC" id="2.7.11.1" evidence="1"/>
<keyword evidence="2" id="KW-0808">Transferase</keyword>
<dbReference type="Proteomes" id="UP000481153">
    <property type="component" value="Unassembled WGS sequence"/>
</dbReference>
<name>A0A6G0XCX5_9STRA</name>
<evidence type="ECO:0000259" key="9">
    <source>
        <dbReference type="PROSITE" id="PS50290"/>
    </source>
</evidence>
<keyword evidence="3" id="KW-0547">Nucleotide-binding</keyword>
<sequence>MHIPVDGRSMSDQQVDYPSLLLRLYHQSQGNHKGAKKAQEELAQHLQTTSLPVECFDVLLPQFLHFLPKGDGAAKWLVLLFASNLLRTADIMGMMHPPQQQLMLLSILPETIEKWWRLVEEEDNAAQLNMRDGVFVPNAILQSEKNAQKNSQLFALGRLIDTMAQIVRHSDDEDVVDIIARSMQIVMKHAPKNLIQKELDELCLRSLTQSELMRLNSLVVCFMAVAHGLRSLVLTTDNVLRRVLHSLVSHGDKYILNIDTISTISQALVVISQASSASYDPLCVPSVDCLLLHTCVLFQRHLATASEVSLVLDRVLTLLEFSKVQFSLPIVKLLNRQLPLGLPVPFGVPNRQSPNVSPPPSYSFFSLLCNISQGNIMLKVTRICIQCVRLGGIAALQVFCLNAISPQIPDEQKSFSLMAFCVSLTAPVSFVPGDATCLSSMYGKLIQALPKWTDGIFLSGVKAIYCLMQFMQLHIQPSIKASDSAALISILMKSLASSPQTLVFEVIEFMIAQAPLFELAIPFQAPQELHRLCSHPSENVRNQYVRIVRYIDPSPSLLDSVVERVFDSSPEVVSNAMHALGRSVVVRLGHPRFRAKKVASLTVHTDEFGAKEFELLMDYLEYGDREDECLDLLQQSHHSTPLLALKAGVWEAAKWCVYGRLRTHWGNAGQTFGAIERLLLRPVAHPRLLVEFVHALEMAVVKINDEKDEFHAKSVAFFTTNKKVCEDWLLRIRPALIKLCDASGVSSLSRYHALSLINSLSRKPATTEWDTAMFELCISCSDLQDTPELMGIIQYAVKMNQRKPWMAPIQFEAQMNYEAAIEGYKNVVEPFVRLSRDFYSGLNLQFESEDERNKAVSAVQQVVADLGMGPVSFKGSMLRCAQCFAILQDWTSCRQWMEQIMDVATFLTNVQACTSQEIEFVTSLQPLVKSWETEICMLQVHDDDVSLPNMQEWTVLSVVDDANLRQLRTLEQVESHMLWLEQRLRVLTLDEKSCRPLKGENMSRELQRTLMNVQCFVEPKVSAQLTLDPTAHDLGVWHPLATRESSFDFHLQLIRLARKQQNLKFAESKLSQLRKSTPLQQLTVAYEHAQLLSASKNRTAAFELLTQLHNQFSAATIEDEKRIHVKTLIKLASWSDISHLQQSFLQEATELDPESYQAWLSWSDYWYNATNTYLEAMPNHQFSLTIQEKQEFTTIVDTYPELQPVASNVLSALQNFESFNCTDVKGPPAQQLNALYAKARERVLLGYRIAVEGYIKYLSCASPSSLTSHGIIVTLRLLSILVKQGSETSMKSVLDMTVRDSPLQPWERVVPQLLSRLAHPDPIASSRVESILMRLASHSPHLIVYPAVVESTKLTEALSPQLVSQVRQLVSELRRIAVLWDESWLTLLSKLSSDVARRSNTLEKEATRVEKNTSLSLSEKTALAHRKFVAIMKPVLLSLETLAEETIGRQPQTAHEQWFVLHFGDLINSALSKFESCLEEDQASPFRQEKKKAASSDPLVFYVWSPFADILKRLQHASQRRQSLAMMTISPTLASWESSLVHMPGLPSRVIQGLSPQVQILATKTRPKSLEIIGSDGHSYRYLLKAREDLHLDERIMQLLITVNACLSTDKEAMHYDLTARNYSVIPLSNDAGLIQMVPHVTPLFHIFTSTTNYPASSPTAPFYAKLKSSGIMDVTPSGRPRWPIKILREVYNELVSEHSKLNVLLREMMRTSETIQDFGAKATRFSRSTAVMSVVGYIIGLGDRHLDNMLLCRSGDLVHIDYNICFDKGKKLKVPEVVPFRLTPILHSALGLTGVEGRFRHSMETTLRVMRASDTKETILTLLEAFVYDPLVHWKEDATSKKLWRMEMNVQLSLFSSRAQERRSEAEATISHVTDTWRTLKETMHATLEAFSGVLRIIQHYKELQNEEENLKESLAQLSVNSTMIEDDTTELENMYRTAAGELERFTHECQEREEGMRQWLQVEDMGITWEWGSSGSHRSFTDLCSEVLGDSSLERNCRTLDRSTEDLSSLMVQIGSLLQAPLIWYKHMRNILYHGLRGNSIYQEWLHSIEIAEELKSFDTAQMQTQAAERLKRRLDTLTSSSTERLPSNLPQTWHIDTSSVHQEIKQLAHTLTDLKTKWKLSNAQAQKLVKFAIADFWLNEDKHISDPSLEDYSMHLFSTLWLSEVGSASKGSYRSLPIDAWLLAPESYKNEKFPGLLLHFDFVRSIQLASFVISTHMSSNSIENQPKPILEAFKKSLDQALGLEKWQQILATLGWVDTPVLPTSIPLELPTTRPQTLSDISGFGSLGSLLNVICWFEISITKEANAQAIQRRWIQTLVNIAWMTVVDNKTQEATNYLVSQVLPVVALASGSLSSIRNDTCVLEWKFKPNKDGRISHDSLALEWKHAMPLDIPVEANELSCLHLSELVQSMTYCVKASMAKGKEESMSKFIKELRAKIAQQQVIATWLNVRPPIDMSNFSRSDFLGLFPNLEDANRLHDTIHQLVECTASALQSAASKNNRMIQFEIQDAVDGATRLMHQTQALRICLRWIEYVESTFRDSESDTCRSIDTEGSKVITTYVTAKATWNEYQRLRQEQLKDVEVKAQNACSTQEKLSRTQTQLVNAQKTLLSRLDETDLAGPVMSLKQILPEVLAKEKTNVIWENVRLVRILSKNMKGDAEELSELQSTMSTLETKSEHLHTDYSAVLQAFQSFFNQCPDIQPTASSKATMASVLRGKENSKPPTLAEKLAAAEAVYVLVEALQGSKGIAHIPSSMEDVMTLFFTIADLATSLAHESPESDESDSSSDDSESEDDSVTDLKKVQESNQYGMQVLTRVKEKLDGENSKYSVEQQVEWLIQEATSVNNLCQMYEGWTPWI</sequence>
<dbReference type="PROSITE" id="PS00916">
    <property type="entry name" value="PI3_4_KINASE_2"/>
    <property type="match status" value="1"/>
</dbReference>
<dbReference type="GO" id="GO:0000184">
    <property type="term" value="P:nuclear-transcribed mRNA catabolic process, nonsense-mediated decay"/>
    <property type="evidence" value="ECO:0007669"/>
    <property type="project" value="UniProtKB-KW"/>
</dbReference>
<keyword evidence="5" id="KW-0067">ATP-binding</keyword>
<dbReference type="GO" id="GO:0005524">
    <property type="term" value="F:ATP binding"/>
    <property type="evidence" value="ECO:0007669"/>
    <property type="project" value="UniProtKB-KW"/>
</dbReference>
<dbReference type="InterPro" id="IPR016024">
    <property type="entry name" value="ARM-type_fold"/>
</dbReference>
<dbReference type="VEuPathDB" id="FungiDB:AeMF1_017945"/>
<dbReference type="GO" id="GO:0005634">
    <property type="term" value="C:nucleus"/>
    <property type="evidence" value="ECO:0007669"/>
    <property type="project" value="TreeGrafter"/>
</dbReference>
<evidence type="ECO:0000256" key="1">
    <source>
        <dbReference type="ARBA" id="ARBA00012513"/>
    </source>
</evidence>
<dbReference type="PROSITE" id="PS50290">
    <property type="entry name" value="PI3_4_KINASE_3"/>
    <property type="match status" value="1"/>
</dbReference>
<evidence type="ECO:0000256" key="3">
    <source>
        <dbReference type="ARBA" id="ARBA00022741"/>
    </source>
</evidence>
<evidence type="ECO:0000259" key="10">
    <source>
        <dbReference type="PROSITE" id="PS51189"/>
    </source>
</evidence>
<dbReference type="PANTHER" id="PTHR11139:SF71">
    <property type="entry name" value="SERINE_THREONINE-PROTEIN KINASE SMG1"/>
    <property type="match status" value="1"/>
</dbReference>
<dbReference type="InterPro" id="IPR018936">
    <property type="entry name" value="PI3/4_kinase_CS"/>
</dbReference>
<dbReference type="InterPro" id="IPR000403">
    <property type="entry name" value="PI3/4_kinase_cat_dom"/>
</dbReference>
<gene>
    <name evidence="12" type="ORF">Ae201684_005958</name>
</gene>
<evidence type="ECO:0000256" key="4">
    <source>
        <dbReference type="ARBA" id="ARBA00022777"/>
    </source>
</evidence>
<keyword evidence="13" id="KW-1185">Reference proteome</keyword>
<feature type="domain" description="FAT" evidence="10">
    <location>
        <begin position="920"/>
        <end position="1353"/>
    </location>
</feature>
<feature type="domain" description="PI3K/PI4K catalytic" evidence="9">
    <location>
        <begin position="1554"/>
        <end position="1879"/>
    </location>
</feature>
<evidence type="ECO:0000259" key="11">
    <source>
        <dbReference type="PROSITE" id="PS51190"/>
    </source>
</evidence>
<organism evidence="12 13">
    <name type="scientific">Aphanomyces euteiches</name>
    <dbReference type="NCBI Taxonomy" id="100861"/>
    <lineage>
        <taxon>Eukaryota</taxon>
        <taxon>Sar</taxon>
        <taxon>Stramenopiles</taxon>
        <taxon>Oomycota</taxon>
        <taxon>Saprolegniomycetes</taxon>
        <taxon>Saprolegniales</taxon>
        <taxon>Verrucalvaceae</taxon>
        <taxon>Aphanomyces</taxon>
    </lineage>
</organism>
<dbReference type="EMBL" id="VJMJ01000079">
    <property type="protein sequence ID" value="KAF0737962.1"/>
    <property type="molecule type" value="Genomic_DNA"/>
</dbReference>
<keyword evidence="7" id="KW-0175">Coiled coil</keyword>
<dbReference type="Gene3D" id="1.10.1070.11">
    <property type="entry name" value="Phosphatidylinositol 3-/4-kinase, catalytic domain"/>
    <property type="match status" value="1"/>
</dbReference>
<dbReference type="InterPro" id="IPR014009">
    <property type="entry name" value="PIK_FAT"/>
</dbReference>
<dbReference type="Pfam" id="PF02260">
    <property type="entry name" value="FATC"/>
    <property type="match status" value="1"/>
</dbReference>
<dbReference type="Pfam" id="PF15785">
    <property type="entry name" value="SMG1"/>
    <property type="match status" value="1"/>
</dbReference>
<feature type="region of interest" description="Disordered" evidence="8">
    <location>
        <begin position="2775"/>
        <end position="2803"/>
    </location>
</feature>
<evidence type="ECO:0000256" key="2">
    <source>
        <dbReference type="ARBA" id="ARBA00022679"/>
    </source>
</evidence>
<evidence type="ECO:0000256" key="7">
    <source>
        <dbReference type="SAM" id="Coils"/>
    </source>
</evidence>
<dbReference type="SUPFAM" id="SSF48371">
    <property type="entry name" value="ARM repeat"/>
    <property type="match status" value="1"/>
</dbReference>
<feature type="domain" description="FATC" evidence="11">
    <location>
        <begin position="2827"/>
        <end position="2859"/>
    </location>
</feature>
<dbReference type="InterPro" id="IPR036940">
    <property type="entry name" value="PI3/4_kinase_cat_sf"/>
</dbReference>
<dbReference type="InterPro" id="IPR031559">
    <property type="entry name" value="SMG1"/>
</dbReference>
<keyword evidence="4" id="KW-0418">Kinase</keyword>
<dbReference type="Pfam" id="PF00454">
    <property type="entry name" value="PI3_PI4_kinase"/>
    <property type="match status" value="1"/>
</dbReference>
<feature type="coiled-coil region" evidence="7">
    <location>
        <begin position="1895"/>
        <end position="1922"/>
    </location>
</feature>
<comment type="caution">
    <text evidence="12">The sequence shown here is derived from an EMBL/GenBank/DDBJ whole genome shotgun (WGS) entry which is preliminary data.</text>
</comment>
<protein>
    <recommendedName>
        <fullName evidence="1">non-specific serine/threonine protein kinase</fullName>
        <ecNumber evidence="1">2.7.11.1</ecNumber>
    </recommendedName>
</protein>
<dbReference type="SMART" id="SM01343">
    <property type="entry name" value="FATC"/>
    <property type="match status" value="1"/>
</dbReference>
<dbReference type="SMART" id="SM01345">
    <property type="entry name" value="Rapamycin_bind"/>
    <property type="match status" value="1"/>
</dbReference>
<evidence type="ECO:0000256" key="8">
    <source>
        <dbReference type="SAM" id="MobiDB-lite"/>
    </source>
</evidence>
<dbReference type="PANTHER" id="PTHR11139">
    <property type="entry name" value="ATAXIA TELANGIECTASIA MUTATED ATM -RELATED"/>
    <property type="match status" value="1"/>
</dbReference>
<evidence type="ECO:0000256" key="6">
    <source>
        <dbReference type="ARBA" id="ARBA00023161"/>
    </source>
</evidence>
<reference evidence="12 13" key="1">
    <citation type="submission" date="2019-07" db="EMBL/GenBank/DDBJ databases">
        <title>Genomics analysis of Aphanomyces spp. identifies a new class of oomycete effector associated with host adaptation.</title>
        <authorList>
            <person name="Gaulin E."/>
        </authorList>
    </citation>
    <scope>NUCLEOTIDE SEQUENCE [LARGE SCALE GENOMIC DNA]</scope>
    <source>
        <strain evidence="12 13">ATCC 201684</strain>
    </source>
</reference>
<proteinExistence type="predicted"/>
<dbReference type="GO" id="GO:0004674">
    <property type="term" value="F:protein serine/threonine kinase activity"/>
    <property type="evidence" value="ECO:0007669"/>
    <property type="project" value="UniProtKB-EC"/>
</dbReference>
<dbReference type="InterPro" id="IPR011009">
    <property type="entry name" value="Kinase-like_dom_sf"/>
</dbReference>
<dbReference type="PROSITE" id="PS51190">
    <property type="entry name" value="FATC"/>
    <property type="match status" value="1"/>
</dbReference>
<dbReference type="Gene3D" id="3.30.1010.10">
    <property type="entry name" value="Phosphatidylinositol 3-kinase Catalytic Subunit, Chain A, domain 4"/>
    <property type="match status" value="1"/>
</dbReference>